<dbReference type="SUPFAM" id="SSF75217">
    <property type="entry name" value="alpha/beta knot"/>
    <property type="match status" value="1"/>
</dbReference>
<dbReference type="InterPro" id="IPR004384">
    <property type="entry name" value="RNA_MeTrfase_TrmJ/LasT"/>
</dbReference>
<sequence length="244" mass="26607">MNSAATQIRVVLIRPTHPGNVGAAARALKNMGLERLYVVAPAAFPHVEATARAAGAEDLLAGAVLSPDLDAALAECHYVLGTSARPRHIGWPMLEPAEAGTRLVDESRRGPVALLFGQERSGLTNAELDRCHALVQIPANPAYPSLNLAAAVQVLAYEIRRALGLPEQPRSEESEAPPASANEMEHFYRHLEEVLVDTGFLDPANPRLLMRRLRRLFNRARPDQNEMAILRGILSAVQRVTRKS</sequence>
<name>A0A1B4VBM9_9GAMM</name>
<keyword evidence="2 5" id="KW-0489">Methyltransferase</keyword>
<protein>
    <recommendedName>
        <fullName evidence="5">tRNA (cytidine/uridine-2'-O-)-methyltransferase TrmJ</fullName>
        <ecNumber evidence="5">2.1.1.200</ecNumber>
    </recommendedName>
    <alternativeName>
        <fullName evidence="5">tRNA (cytidine(32)/uridine(32)-2'-O)-methyltransferase</fullName>
    </alternativeName>
    <alternativeName>
        <fullName evidence="5">tRNA Cm32/Um32 methyltransferase</fullName>
    </alternativeName>
</protein>
<dbReference type="Pfam" id="PF00588">
    <property type="entry name" value="SpoU_methylase"/>
    <property type="match status" value="1"/>
</dbReference>
<dbReference type="InterPro" id="IPR001537">
    <property type="entry name" value="SpoU_MeTrfase"/>
</dbReference>
<dbReference type="EMBL" id="AP014936">
    <property type="protein sequence ID" value="BAU48131.1"/>
    <property type="molecule type" value="Genomic_DNA"/>
</dbReference>
<evidence type="ECO:0000256" key="5">
    <source>
        <dbReference type="RuleBase" id="RU362024"/>
    </source>
</evidence>
<comment type="catalytic activity">
    <reaction evidence="5">
        <text>cytidine(32) in tRNA + S-adenosyl-L-methionine = 2'-O-methylcytidine(32) in tRNA + S-adenosyl-L-homocysteine + H(+)</text>
        <dbReference type="Rhea" id="RHEA:42932"/>
        <dbReference type="Rhea" id="RHEA-COMP:10288"/>
        <dbReference type="Rhea" id="RHEA-COMP:10289"/>
        <dbReference type="ChEBI" id="CHEBI:15378"/>
        <dbReference type="ChEBI" id="CHEBI:57856"/>
        <dbReference type="ChEBI" id="CHEBI:59789"/>
        <dbReference type="ChEBI" id="CHEBI:74495"/>
        <dbReference type="ChEBI" id="CHEBI:82748"/>
        <dbReference type="EC" id="2.1.1.200"/>
    </reaction>
</comment>
<comment type="subunit">
    <text evidence="5">Homodimer.</text>
</comment>
<dbReference type="PANTHER" id="PTHR42786:SF2">
    <property type="entry name" value="TRNA (CYTIDINE_URIDINE-2'-O-)-METHYLTRANSFERASE TRMJ"/>
    <property type="match status" value="1"/>
</dbReference>
<accession>A0A1B4VBM9</accession>
<dbReference type="GO" id="GO:0005829">
    <property type="term" value="C:cytosol"/>
    <property type="evidence" value="ECO:0007669"/>
    <property type="project" value="TreeGrafter"/>
</dbReference>
<dbReference type="InterPro" id="IPR029028">
    <property type="entry name" value="Alpha/beta_knot_MTases"/>
</dbReference>
<dbReference type="OrthoDB" id="9806346at2"/>
<feature type="domain" description="tRNA/rRNA methyltransferase SpoU type" evidence="6">
    <location>
        <begin position="8"/>
        <end position="157"/>
    </location>
</feature>
<keyword evidence="5" id="KW-0819">tRNA processing</keyword>
<dbReference type="AlphaFoldDB" id="A0A1B4VBM9"/>
<dbReference type="GO" id="GO:0160206">
    <property type="term" value="F:tRNA (cytidine(32)/uridine(32)-2'-O)-methyltransferase activity"/>
    <property type="evidence" value="ECO:0007669"/>
    <property type="project" value="UniProtKB-EC"/>
</dbReference>
<comment type="similarity">
    <text evidence="1">Belongs to the class IV-like SAM-binding methyltransferase superfamily. RNA methyltransferase TrmH family.</text>
</comment>
<evidence type="ECO:0000256" key="2">
    <source>
        <dbReference type="ARBA" id="ARBA00022603"/>
    </source>
</evidence>
<dbReference type="PIRSF" id="PIRSF004808">
    <property type="entry name" value="LasT"/>
    <property type="match status" value="1"/>
</dbReference>
<evidence type="ECO:0000259" key="6">
    <source>
        <dbReference type="Pfam" id="PF00588"/>
    </source>
</evidence>
<dbReference type="Gene3D" id="3.40.1280.10">
    <property type="match status" value="1"/>
</dbReference>
<dbReference type="CDD" id="cd18093">
    <property type="entry name" value="SpoU-like_TrmJ"/>
    <property type="match status" value="1"/>
</dbReference>
<dbReference type="GO" id="GO:0002128">
    <property type="term" value="P:tRNA nucleoside ribose methylation"/>
    <property type="evidence" value="ECO:0007669"/>
    <property type="project" value="TreeGrafter"/>
</dbReference>
<comment type="catalytic activity">
    <reaction evidence="5">
        <text>uridine(32) in tRNA + S-adenosyl-L-methionine = 2'-O-methyluridine(32) in tRNA + S-adenosyl-L-homocysteine + H(+)</text>
        <dbReference type="Rhea" id="RHEA:42936"/>
        <dbReference type="Rhea" id="RHEA-COMP:10107"/>
        <dbReference type="Rhea" id="RHEA-COMP:10290"/>
        <dbReference type="ChEBI" id="CHEBI:15378"/>
        <dbReference type="ChEBI" id="CHEBI:57856"/>
        <dbReference type="ChEBI" id="CHEBI:59789"/>
        <dbReference type="ChEBI" id="CHEBI:65315"/>
        <dbReference type="ChEBI" id="CHEBI:74478"/>
        <dbReference type="EC" id="2.1.1.200"/>
    </reaction>
</comment>
<evidence type="ECO:0000256" key="4">
    <source>
        <dbReference type="ARBA" id="ARBA00022691"/>
    </source>
</evidence>
<dbReference type="GO" id="GO:0106339">
    <property type="term" value="F:tRNA (cytidine(32)-2'-O)-methyltransferase activity"/>
    <property type="evidence" value="ECO:0007669"/>
    <property type="project" value="RHEA"/>
</dbReference>
<keyword evidence="5" id="KW-0963">Cytoplasm</keyword>
<keyword evidence="3 7" id="KW-0808">Transferase</keyword>
<reference evidence="7 8" key="1">
    <citation type="submission" date="2015-08" db="EMBL/GenBank/DDBJ databases">
        <title>Complete genome sequence of Sulfurifustis variabilis.</title>
        <authorList>
            <person name="Miura A."/>
            <person name="Kojima H."/>
            <person name="Fukui M."/>
        </authorList>
    </citation>
    <scope>NUCLEOTIDE SEQUENCE [LARGE SCALE GENOMIC DNA]</scope>
    <source>
        <strain evidence="8">skN76</strain>
    </source>
</reference>
<dbReference type="InterPro" id="IPR029026">
    <property type="entry name" value="tRNA_m1G_MTases_N"/>
</dbReference>
<dbReference type="Proteomes" id="UP000218899">
    <property type="component" value="Chromosome"/>
</dbReference>
<proteinExistence type="inferred from homology"/>
<dbReference type="RefSeq" id="WP_096460674.1">
    <property type="nucleotide sequence ID" value="NZ_AP014936.1"/>
</dbReference>
<gene>
    <name evidence="5" type="primary">trmJ</name>
    <name evidence="7" type="ORF">SVA_1569</name>
</gene>
<dbReference type="PANTHER" id="PTHR42786">
    <property type="entry name" value="TRNA/RRNA METHYLTRANSFERASE"/>
    <property type="match status" value="1"/>
</dbReference>
<organism evidence="7 8">
    <name type="scientific">Sulfurifustis variabilis</name>
    <dbReference type="NCBI Taxonomy" id="1675686"/>
    <lineage>
        <taxon>Bacteria</taxon>
        <taxon>Pseudomonadati</taxon>
        <taxon>Pseudomonadota</taxon>
        <taxon>Gammaproteobacteria</taxon>
        <taxon>Acidiferrobacterales</taxon>
        <taxon>Acidiferrobacteraceae</taxon>
        <taxon>Sulfurifustis</taxon>
    </lineage>
</organism>
<dbReference type="GO" id="GO:0003723">
    <property type="term" value="F:RNA binding"/>
    <property type="evidence" value="ECO:0007669"/>
    <property type="project" value="InterPro"/>
</dbReference>
<keyword evidence="4 5" id="KW-0949">S-adenosyl-L-methionine</keyword>
<comment type="function">
    <text evidence="5">Catalyzes the formation of 2'O-methylated cytidine (Cm32) or 2'O-methylated uridine (Um32) at position 32 in tRNA.</text>
</comment>
<dbReference type="EC" id="2.1.1.200" evidence="5"/>
<dbReference type="FunFam" id="3.40.1280.10:FF:000006">
    <property type="entry name" value="Uncharacterized tRNA/rRNA methyltransferase HI_0380"/>
    <property type="match status" value="1"/>
</dbReference>
<evidence type="ECO:0000313" key="8">
    <source>
        <dbReference type="Proteomes" id="UP000218899"/>
    </source>
</evidence>
<dbReference type="Gene3D" id="1.10.8.590">
    <property type="match status" value="1"/>
</dbReference>
<evidence type="ECO:0000313" key="7">
    <source>
        <dbReference type="EMBL" id="BAU48131.1"/>
    </source>
</evidence>
<evidence type="ECO:0000256" key="1">
    <source>
        <dbReference type="ARBA" id="ARBA00007228"/>
    </source>
</evidence>
<keyword evidence="8" id="KW-1185">Reference proteome</keyword>
<comment type="subcellular location">
    <subcellularLocation>
        <location evidence="5">Cytoplasm</location>
    </subcellularLocation>
</comment>
<dbReference type="KEGG" id="sva:SVA_1569"/>
<evidence type="ECO:0000256" key="3">
    <source>
        <dbReference type="ARBA" id="ARBA00022679"/>
    </source>
</evidence>
<dbReference type="NCBIfam" id="TIGR00050">
    <property type="entry name" value="rRNA_methyl_1"/>
    <property type="match status" value="1"/>
</dbReference>